<dbReference type="RefSeq" id="XP_007401061.1">
    <property type="nucleotide sequence ID" value="XM_007400999.1"/>
</dbReference>
<dbReference type="HOGENOM" id="CLU_2873923_0_0_1"/>
<name>K5UMA0_PHACS</name>
<reference evidence="1 2" key="1">
    <citation type="journal article" date="2012" name="BMC Genomics">
        <title>Comparative genomics of the white-rot fungi, Phanerochaete carnosa and P. chrysosporium, to elucidate the genetic basis of the distinct wood types they colonize.</title>
        <authorList>
            <person name="Suzuki H."/>
            <person name="MacDonald J."/>
            <person name="Syed K."/>
            <person name="Salamov A."/>
            <person name="Hori C."/>
            <person name="Aerts A."/>
            <person name="Henrissat B."/>
            <person name="Wiebenga A."/>
            <person name="vanKuyk P.A."/>
            <person name="Barry K."/>
            <person name="Lindquist E."/>
            <person name="LaButti K."/>
            <person name="Lapidus A."/>
            <person name="Lucas S."/>
            <person name="Coutinho P."/>
            <person name="Gong Y."/>
            <person name="Samejima M."/>
            <person name="Mahadevan R."/>
            <person name="Abou-Zaid M."/>
            <person name="de Vries R.P."/>
            <person name="Igarashi K."/>
            <person name="Yadav J.S."/>
            <person name="Grigoriev I.V."/>
            <person name="Master E.R."/>
        </authorList>
    </citation>
    <scope>NUCLEOTIDE SEQUENCE [LARGE SCALE GENOMIC DNA]</scope>
    <source>
        <strain evidence="1 2">HHB-10118-sp</strain>
    </source>
</reference>
<protein>
    <recommendedName>
        <fullName evidence="3">FAD/NAD(P)-binding domain-containing protein</fullName>
    </recommendedName>
</protein>
<dbReference type="Proteomes" id="UP000008370">
    <property type="component" value="Unassembled WGS sequence"/>
</dbReference>
<proteinExistence type="predicted"/>
<dbReference type="KEGG" id="pco:PHACADRAFT_57743"/>
<gene>
    <name evidence="1" type="ORF">PHACADRAFT_57743</name>
</gene>
<dbReference type="InParanoid" id="K5UMA0"/>
<accession>K5UMA0</accession>
<evidence type="ECO:0000313" key="1">
    <source>
        <dbReference type="EMBL" id="EKM50801.1"/>
    </source>
</evidence>
<evidence type="ECO:0000313" key="2">
    <source>
        <dbReference type="Proteomes" id="UP000008370"/>
    </source>
</evidence>
<dbReference type="GeneID" id="18920088"/>
<organism evidence="1 2">
    <name type="scientific">Phanerochaete carnosa (strain HHB-10118-sp)</name>
    <name type="common">White-rot fungus</name>
    <name type="synonym">Peniophora carnosa</name>
    <dbReference type="NCBI Taxonomy" id="650164"/>
    <lineage>
        <taxon>Eukaryota</taxon>
        <taxon>Fungi</taxon>
        <taxon>Dikarya</taxon>
        <taxon>Basidiomycota</taxon>
        <taxon>Agaricomycotina</taxon>
        <taxon>Agaricomycetes</taxon>
        <taxon>Polyporales</taxon>
        <taxon>Phanerochaetaceae</taxon>
        <taxon>Phanerochaete</taxon>
    </lineage>
</organism>
<evidence type="ECO:0008006" key="3">
    <source>
        <dbReference type="Google" id="ProtNLM"/>
    </source>
</evidence>
<dbReference type="EMBL" id="JH930478">
    <property type="protein sequence ID" value="EKM50801.1"/>
    <property type="molecule type" value="Genomic_DNA"/>
</dbReference>
<dbReference type="Gene3D" id="3.50.50.60">
    <property type="entry name" value="FAD/NAD(P)-binding domain"/>
    <property type="match status" value="1"/>
</dbReference>
<sequence length="64" mass="7061">GADHNSSINQSDWAERVRKAVLFADKDPEVLIVGGDQAGLQTTARLKQHKDIHLIIEKNARIGD</sequence>
<dbReference type="AlphaFoldDB" id="K5UMA0"/>
<keyword evidence="2" id="KW-1185">Reference proteome</keyword>
<feature type="non-terminal residue" evidence="1">
    <location>
        <position position="1"/>
    </location>
</feature>
<feature type="non-terminal residue" evidence="1">
    <location>
        <position position="64"/>
    </location>
</feature>
<dbReference type="OrthoDB" id="74360at2759"/>
<dbReference type="InterPro" id="IPR036188">
    <property type="entry name" value="FAD/NAD-bd_sf"/>
</dbReference>